<feature type="compositionally biased region" description="Basic and acidic residues" evidence="1">
    <location>
        <begin position="255"/>
        <end position="265"/>
    </location>
</feature>
<feature type="compositionally biased region" description="Low complexity" evidence="1">
    <location>
        <begin position="77"/>
        <end position="87"/>
    </location>
</feature>
<name>A0AAX6GQ48_IRIPA</name>
<evidence type="ECO:0000313" key="2">
    <source>
        <dbReference type="EMBL" id="KAJ6830683.1"/>
    </source>
</evidence>
<proteinExistence type="predicted"/>
<dbReference type="Proteomes" id="UP001140949">
    <property type="component" value="Unassembled WGS sequence"/>
</dbReference>
<feature type="region of interest" description="Disordered" evidence="1">
    <location>
        <begin position="1"/>
        <end position="23"/>
    </location>
</feature>
<evidence type="ECO:0000313" key="3">
    <source>
        <dbReference type="Proteomes" id="UP001140949"/>
    </source>
</evidence>
<protein>
    <submittedName>
        <fullName evidence="2">Uncharacterized protein</fullName>
    </submittedName>
</protein>
<feature type="region of interest" description="Disordered" evidence="1">
    <location>
        <begin position="59"/>
        <end position="139"/>
    </location>
</feature>
<dbReference type="EMBL" id="JANAVB010017200">
    <property type="protein sequence ID" value="KAJ6830683.1"/>
    <property type="molecule type" value="Genomic_DNA"/>
</dbReference>
<organism evidence="2 3">
    <name type="scientific">Iris pallida</name>
    <name type="common">Sweet iris</name>
    <dbReference type="NCBI Taxonomy" id="29817"/>
    <lineage>
        <taxon>Eukaryota</taxon>
        <taxon>Viridiplantae</taxon>
        <taxon>Streptophyta</taxon>
        <taxon>Embryophyta</taxon>
        <taxon>Tracheophyta</taxon>
        <taxon>Spermatophyta</taxon>
        <taxon>Magnoliopsida</taxon>
        <taxon>Liliopsida</taxon>
        <taxon>Asparagales</taxon>
        <taxon>Iridaceae</taxon>
        <taxon>Iridoideae</taxon>
        <taxon>Irideae</taxon>
        <taxon>Iris</taxon>
    </lineage>
</organism>
<reference evidence="2" key="2">
    <citation type="submission" date="2023-04" db="EMBL/GenBank/DDBJ databases">
        <authorList>
            <person name="Bruccoleri R.E."/>
            <person name="Oakeley E.J."/>
            <person name="Faust A.-M."/>
            <person name="Dessus-Babus S."/>
            <person name="Altorfer M."/>
            <person name="Burckhardt D."/>
            <person name="Oertli M."/>
            <person name="Naumann U."/>
            <person name="Petersen F."/>
            <person name="Wong J."/>
        </authorList>
    </citation>
    <scope>NUCLEOTIDE SEQUENCE</scope>
    <source>
        <strain evidence="2">GSM-AAB239-AS_SAM_17_03QT</strain>
        <tissue evidence="2">Leaf</tissue>
    </source>
</reference>
<dbReference type="InterPro" id="IPR012438">
    <property type="entry name" value="DUF1639"/>
</dbReference>
<sequence>MMRYQRVSPDVVPLTNGRKPNNHLRTICKEDDFRVRSGSGSANPVQTHQETTNTISIISSSTSHFPPTSDPLPSEVQHQNQNRNQQQACSNGNGNGRDVLLQWGHRKRSRGSRAESRTAGDESTSSPAGSSRQSVKVQRRAAIAGAEKIAAAAAAAAMPPPPCGGGVGYTRGANLRPCMPLRDFSAANRTVEERSGGQSRPDKHRSPEKAPNNKAAAAAAVVHNGFGPSASAMNDQHRHSDPKTSSASDHHHHHDAGSSKEKTGAERLEWPRIYVSLSRKEKEDDFLAMKGTKLPQRPKKRAKNIDKSLQYCFPGMWLSDLTRGRYEVREKKCVKKKPRGLKGMESVDSDSE</sequence>
<accession>A0AAX6GQ48</accession>
<dbReference type="PANTHER" id="PTHR33130">
    <property type="entry name" value="PUTATIVE (DUF1639)-RELATED"/>
    <property type="match status" value="1"/>
</dbReference>
<dbReference type="PANTHER" id="PTHR33130:SF33">
    <property type="entry name" value="PUTATIVE (DUF1639)-RELATED"/>
    <property type="match status" value="1"/>
</dbReference>
<dbReference type="Pfam" id="PF07797">
    <property type="entry name" value="DUF1639"/>
    <property type="match status" value="1"/>
</dbReference>
<gene>
    <name evidence="2" type="ORF">M6B38_350970</name>
</gene>
<feature type="region of interest" description="Disordered" evidence="1">
    <location>
        <begin position="189"/>
        <end position="265"/>
    </location>
</feature>
<feature type="compositionally biased region" description="Basic and acidic residues" evidence="1">
    <location>
        <begin position="190"/>
        <end position="208"/>
    </location>
</feature>
<reference evidence="2" key="1">
    <citation type="journal article" date="2023" name="GigaByte">
        <title>Genome assembly of the bearded iris, Iris pallida Lam.</title>
        <authorList>
            <person name="Bruccoleri R.E."/>
            <person name="Oakeley E.J."/>
            <person name="Faust A.M.E."/>
            <person name="Altorfer M."/>
            <person name="Dessus-Babus S."/>
            <person name="Burckhardt D."/>
            <person name="Oertli M."/>
            <person name="Naumann U."/>
            <person name="Petersen F."/>
            <person name="Wong J."/>
        </authorList>
    </citation>
    <scope>NUCLEOTIDE SEQUENCE</scope>
    <source>
        <strain evidence="2">GSM-AAB239-AS_SAM_17_03QT</strain>
    </source>
</reference>
<evidence type="ECO:0000256" key="1">
    <source>
        <dbReference type="SAM" id="MobiDB-lite"/>
    </source>
</evidence>
<keyword evidence="3" id="KW-1185">Reference proteome</keyword>
<dbReference type="AlphaFoldDB" id="A0AAX6GQ48"/>
<comment type="caution">
    <text evidence="2">The sequence shown here is derived from an EMBL/GenBank/DDBJ whole genome shotgun (WGS) entry which is preliminary data.</text>
</comment>
<feature type="compositionally biased region" description="Polar residues" evidence="1">
    <location>
        <begin position="121"/>
        <end position="136"/>
    </location>
</feature>